<dbReference type="InterPro" id="IPR006665">
    <property type="entry name" value="OmpA-like"/>
</dbReference>
<keyword evidence="3" id="KW-0998">Cell outer membrane</keyword>
<dbReference type="InterPro" id="IPR050330">
    <property type="entry name" value="Bact_OuterMem_StrucFunc"/>
</dbReference>
<dbReference type="InterPro" id="IPR006664">
    <property type="entry name" value="OMP_bac"/>
</dbReference>
<evidence type="ECO:0000256" key="2">
    <source>
        <dbReference type="ARBA" id="ARBA00023136"/>
    </source>
</evidence>
<dbReference type="RefSeq" id="WP_313834192.1">
    <property type="nucleotide sequence ID" value="NZ_JAQOUE010000001.1"/>
</dbReference>
<evidence type="ECO:0000259" key="7">
    <source>
        <dbReference type="PROSITE" id="PS51123"/>
    </source>
</evidence>
<evidence type="ECO:0000313" key="8">
    <source>
        <dbReference type="EMBL" id="MDT7043626.1"/>
    </source>
</evidence>
<evidence type="ECO:0000256" key="5">
    <source>
        <dbReference type="SAM" id="MobiDB-lite"/>
    </source>
</evidence>
<comment type="subcellular location">
    <subcellularLocation>
        <location evidence="1">Cell outer membrane</location>
    </subcellularLocation>
</comment>
<organism evidence="8 9">
    <name type="scientific">Candidatus Nitronereus thalassa</name>
    <dbReference type="NCBI Taxonomy" id="3020898"/>
    <lineage>
        <taxon>Bacteria</taxon>
        <taxon>Pseudomonadati</taxon>
        <taxon>Nitrospirota</taxon>
        <taxon>Nitrospiria</taxon>
        <taxon>Nitrospirales</taxon>
        <taxon>Nitrospiraceae</taxon>
        <taxon>Candidatus Nitronereus</taxon>
    </lineage>
</organism>
<dbReference type="Gene3D" id="3.30.1330.60">
    <property type="entry name" value="OmpA-like domain"/>
    <property type="match status" value="1"/>
</dbReference>
<keyword evidence="2 4" id="KW-0472">Membrane</keyword>
<evidence type="ECO:0000256" key="6">
    <source>
        <dbReference type="SAM" id="Phobius"/>
    </source>
</evidence>
<proteinExistence type="predicted"/>
<keyword evidence="6" id="KW-1133">Transmembrane helix</keyword>
<dbReference type="EMBL" id="JAQOUE010000001">
    <property type="protein sequence ID" value="MDT7043626.1"/>
    <property type="molecule type" value="Genomic_DNA"/>
</dbReference>
<reference evidence="8 9" key="1">
    <citation type="journal article" date="2023" name="ISME J.">
        <title>Cultivation and genomic characterization of novel and ubiquitous marine nitrite-oxidizing bacteria from the Nitrospirales.</title>
        <authorList>
            <person name="Mueller A.J."/>
            <person name="Daebeler A."/>
            <person name="Herbold C.W."/>
            <person name="Kirkegaard R.H."/>
            <person name="Daims H."/>
        </authorList>
    </citation>
    <scope>NUCLEOTIDE SEQUENCE [LARGE SCALE GENOMIC DNA]</scope>
    <source>
        <strain evidence="8 9">EB</strain>
    </source>
</reference>
<dbReference type="PANTHER" id="PTHR30329:SF21">
    <property type="entry name" value="LIPOPROTEIN YIAD-RELATED"/>
    <property type="match status" value="1"/>
</dbReference>
<feature type="domain" description="OmpA-like" evidence="7">
    <location>
        <begin position="110"/>
        <end position="226"/>
    </location>
</feature>
<dbReference type="PANTHER" id="PTHR30329">
    <property type="entry name" value="STATOR ELEMENT OF FLAGELLAR MOTOR COMPLEX"/>
    <property type="match status" value="1"/>
</dbReference>
<name>A0ABU3KB14_9BACT</name>
<dbReference type="CDD" id="cd07185">
    <property type="entry name" value="OmpA_C-like"/>
    <property type="match status" value="1"/>
</dbReference>
<sequence length="264" mass="29248">MLNRTDAVLAGFTTIAVLTICFLTYQILKEPESKTTIVQSTQSRTTPVVLSDAQKRARSQQIREHAKNFAPPTSNFANLPNDAQPAKPMLIGNTTTPPAINQELSAGEVKDPEQVPKLGPIYFDFNKGELPEKAQTQLAKHAKQLKSGKWDVLIQGHTDDRGSTGFNLKVGKQRAEAVKDYLVTLEVPKTRMHAVSLGKFALECLEDTDPCARTNRRVTFTLVKSAPNIWQETPSKENEKGQGKNAVQIQPMAENHEQEEESQS</sequence>
<dbReference type="Pfam" id="PF00691">
    <property type="entry name" value="OmpA"/>
    <property type="match status" value="1"/>
</dbReference>
<evidence type="ECO:0000256" key="1">
    <source>
        <dbReference type="ARBA" id="ARBA00004442"/>
    </source>
</evidence>
<evidence type="ECO:0000313" key="9">
    <source>
        <dbReference type="Proteomes" id="UP001250932"/>
    </source>
</evidence>
<gene>
    <name evidence="8" type="ORF">PPG34_14810</name>
</gene>
<comment type="caution">
    <text evidence="8">The sequence shown here is derived from an EMBL/GenBank/DDBJ whole genome shotgun (WGS) entry which is preliminary data.</text>
</comment>
<feature type="transmembrane region" description="Helical" evidence="6">
    <location>
        <begin position="7"/>
        <end position="28"/>
    </location>
</feature>
<evidence type="ECO:0000256" key="4">
    <source>
        <dbReference type="PROSITE-ProRule" id="PRU00473"/>
    </source>
</evidence>
<keyword evidence="6" id="KW-0812">Transmembrane</keyword>
<keyword evidence="9" id="KW-1185">Reference proteome</keyword>
<protein>
    <submittedName>
        <fullName evidence="8">OmpA family protein</fullName>
    </submittedName>
</protein>
<dbReference type="InterPro" id="IPR036737">
    <property type="entry name" value="OmpA-like_sf"/>
</dbReference>
<dbReference type="PROSITE" id="PS51123">
    <property type="entry name" value="OMPA_2"/>
    <property type="match status" value="1"/>
</dbReference>
<dbReference type="SUPFAM" id="SSF103088">
    <property type="entry name" value="OmpA-like"/>
    <property type="match status" value="1"/>
</dbReference>
<feature type="region of interest" description="Disordered" evidence="5">
    <location>
        <begin position="229"/>
        <end position="264"/>
    </location>
</feature>
<accession>A0ABU3KB14</accession>
<dbReference type="PRINTS" id="PR01021">
    <property type="entry name" value="OMPADOMAIN"/>
</dbReference>
<evidence type="ECO:0000256" key="3">
    <source>
        <dbReference type="ARBA" id="ARBA00023237"/>
    </source>
</evidence>
<dbReference type="Proteomes" id="UP001250932">
    <property type="component" value="Unassembled WGS sequence"/>
</dbReference>